<evidence type="ECO:0000259" key="7">
    <source>
        <dbReference type="SMART" id="SM00986"/>
    </source>
</evidence>
<evidence type="ECO:0000256" key="6">
    <source>
        <dbReference type="ARBA" id="ARBA00023204"/>
    </source>
</evidence>
<dbReference type="NCBIfam" id="NF003589">
    <property type="entry name" value="PRK05254.1-2"/>
    <property type="match status" value="1"/>
</dbReference>
<dbReference type="CDD" id="cd10027">
    <property type="entry name" value="UDG-F1-like"/>
    <property type="match status" value="1"/>
</dbReference>
<dbReference type="HAMAP" id="MF_00148">
    <property type="entry name" value="UDG"/>
    <property type="match status" value="1"/>
</dbReference>
<dbReference type="PANTHER" id="PTHR11264:SF0">
    <property type="entry name" value="URACIL-DNA GLYCOSYLASE"/>
    <property type="match status" value="1"/>
</dbReference>
<comment type="similarity">
    <text evidence="2">Belongs to the uracil-DNA glycosylase (UDG) superfamily. UNG family.</text>
</comment>
<dbReference type="NCBIfam" id="TIGR00628">
    <property type="entry name" value="ung"/>
    <property type="match status" value="1"/>
</dbReference>
<dbReference type="SMART" id="SM00986">
    <property type="entry name" value="UDG"/>
    <property type="match status" value="1"/>
</dbReference>
<dbReference type="NCBIfam" id="NF003588">
    <property type="entry name" value="PRK05254.1-1"/>
    <property type="match status" value="1"/>
</dbReference>
<dbReference type="InterPro" id="IPR036895">
    <property type="entry name" value="Uracil-DNA_glycosylase-like_sf"/>
</dbReference>
<organism evidence="8">
    <name type="scientific">hydrothermal vent metagenome</name>
    <dbReference type="NCBI Taxonomy" id="652676"/>
    <lineage>
        <taxon>unclassified sequences</taxon>
        <taxon>metagenomes</taxon>
        <taxon>ecological metagenomes</taxon>
    </lineage>
</organism>
<keyword evidence="4" id="KW-0227">DNA damage</keyword>
<accession>A0A1W1BRB5</accession>
<dbReference type="Gene3D" id="3.40.470.10">
    <property type="entry name" value="Uracil-DNA glycosylase-like domain"/>
    <property type="match status" value="1"/>
</dbReference>
<keyword evidence="5" id="KW-0378">Hydrolase</keyword>
<evidence type="ECO:0000256" key="3">
    <source>
        <dbReference type="ARBA" id="ARBA00012030"/>
    </source>
</evidence>
<feature type="domain" description="Uracil-DNA glycosylase-like" evidence="7">
    <location>
        <begin position="53"/>
        <end position="214"/>
    </location>
</feature>
<evidence type="ECO:0000256" key="5">
    <source>
        <dbReference type="ARBA" id="ARBA00022801"/>
    </source>
</evidence>
<dbReference type="PROSITE" id="PS00130">
    <property type="entry name" value="U_DNA_GLYCOSYLASE"/>
    <property type="match status" value="1"/>
</dbReference>
<dbReference type="NCBIfam" id="NF003592">
    <property type="entry name" value="PRK05254.1-5"/>
    <property type="match status" value="1"/>
</dbReference>
<gene>
    <name evidence="8" type="ORF">MNB_SV-14-372</name>
</gene>
<dbReference type="GO" id="GO:0097510">
    <property type="term" value="P:base-excision repair, AP site formation via deaminated base removal"/>
    <property type="evidence" value="ECO:0007669"/>
    <property type="project" value="TreeGrafter"/>
</dbReference>
<dbReference type="Pfam" id="PF03167">
    <property type="entry name" value="UDG"/>
    <property type="match status" value="1"/>
</dbReference>
<sequence>MKNSISLEASWLAYLEDEFNKPYMKQLKKFLVEEKKLGKNILPKASLWFNALNSTPLEKVKVVILGQDPYPTVGHAHGLCFSALPDVKPLPKSLINIYKELQEDLGINNFHTSYLQPWAEQGVLLLNAVLTVEAGKSNSHAGKGWEQFTDKIIEIINQNCQNVVFILWGAYAQKKGVSIDSSRHMIIKSAHPSPLSAYRGFWGSKPFSRTNNYLKSVGKNEIEWRV</sequence>
<dbReference type="SUPFAM" id="SSF52141">
    <property type="entry name" value="Uracil-DNA glycosylase-like"/>
    <property type="match status" value="1"/>
</dbReference>
<name>A0A1W1BRB5_9ZZZZ</name>
<dbReference type="InterPro" id="IPR018085">
    <property type="entry name" value="Ura-DNA_Glyclase_AS"/>
</dbReference>
<dbReference type="EC" id="3.2.2.27" evidence="3"/>
<evidence type="ECO:0000256" key="2">
    <source>
        <dbReference type="ARBA" id="ARBA00008184"/>
    </source>
</evidence>
<dbReference type="PANTHER" id="PTHR11264">
    <property type="entry name" value="URACIL-DNA GLYCOSYLASE"/>
    <property type="match status" value="1"/>
</dbReference>
<dbReference type="GO" id="GO:0004844">
    <property type="term" value="F:uracil DNA N-glycosylase activity"/>
    <property type="evidence" value="ECO:0007669"/>
    <property type="project" value="UniProtKB-EC"/>
</dbReference>
<evidence type="ECO:0000256" key="1">
    <source>
        <dbReference type="ARBA" id="ARBA00001400"/>
    </source>
</evidence>
<dbReference type="AlphaFoldDB" id="A0A1W1BRB5"/>
<dbReference type="FunFam" id="3.40.470.10:FF:000001">
    <property type="entry name" value="Uracil-DNA glycosylase"/>
    <property type="match status" value="1"/>
</dbReference>
<protein>
    <recommendedName>
        <fullName evidence="3">uracil-DNA glycosylase</fullName>
        <ecNumber evidence="3">3.2.2.27</ecNumber>
    </recommendedName>
</protein>
<evidence type="ECO:0000256" key="4">
    <source>
        <dbReference type="ARBA" id="ARBA00022763"/>
    </source>
</evidence>
<dbReference type="InterPro" id="IPR005122">
    <property type="entry name" value="Uracil-DNA_glycosylase-like"/>
</dbReference>
<proteinExistence type="inferred from homology"/>
<comment type="catalytic activity">
    <reaction evidence="1">
        <text>Hydrolyzes single-stranded DNA or mismatched double-stranded DNA and polynucleotides, releasing free uracil.</text>
        <dbReference type="EC" id="3.2.2.27"/>
    </reaction>
</comment>
<dbReference type="SMART" id="SM00987">
    <property type="entry name" value="UreE_C"/>
    <property type="match status" value="1"/>
</dbReference>
<keyword evidence="6" id="KW-0234">DNA repair</keyword>
<reference evidence="8" key="1">
    <citation type="submission" date="2016-10" db="EMBL/GenBank/DDBJ databases">
        <authorList>
            <person name="de Groot N.N."/>
        </authorList>
    </citation>
    <scope>NUCLEOTIDE SEQUENCE</scope>
</reference>
<evidence type="ECO:0000313" key="8">
    <source>
        <dbReference type="EMBL" id="SFV56012.1"/>
    </source>
</evidence>
<dbReference type="InterPro" id="IPR002043">
    <property type="entry name" value="UDG_fam1"/>
</dbReference>
<dbReference type="EMBL" id="FPHN01000060">
    <property type="protein sequence ID" value="SFV56012.1"/>
    <property type="molecule type" value="Genomic_DNA"/>
</dbReference>